<dbReference type="InterPro" id="IPR050682">
    <property type="entry name" value="ModA/WtpA"/>
</dbReference>
<dbReference type="PANTHER" id="PTHR30632:SF11">
    <property type="entry name" value="BLR4797 PROTEIN"/>
    <property type="match status" value="1"/>
</dbReference>
<dbReference type="Proteomes" id="UP000294664">
    <property type="component" value="Unassembled WGS sequence"/>
</dbReference>
<name>A0A4R3LVX1_9HYPH</name>
<dbReference type="GO" id="GO:0030973">
    <property type="term" value="F:molybdate ion binding"/>
    <property type="evidence" value="ECO:0007669"/>
    <property type="project" value="TreeGrafter"/>
</dbReference>
<dbReference type="GO" id="GO:0015689">
    <property type="term" value="P:molybdate ion transport"/>
    <property type="evidence" value="ECO:0007669"/>
    <property type="project" value="TreeGrafter"/>
</dbReference>
<organism evidence="1 2">
    <name type="scientific">Aquabacter spiritensis</name>
    <dbReference type="NCBI Taxonomy" id="933073"/>
    <lineage>
        <taxon>Bacteria</taxon>
        <taxon>Pseudomonadati</taxon>
        <taxon>Pseudomonadota</taxon>
        <taxon>Alphaproteobacteria</taxon>
        <taxon>Hyphomicrobiales</taxon>
        <taxon>Xanthobacteraceae</taxon>
        <taxon>Aquabacter</taxon>
    </lineage>
</organism>
<dbReference type="EMBL" id="SMAI01000008">
    <property type="protein sequence ID" value="TCT03849.1"/>
    <property type="molecule type" value="Genomic_DNA"/>
</dbReference>
<sequence>MKPLRILSGGAAEALVGRTAPAFTAQSGFDVTGTFGAVGDMAAKLRGGEAADIMILTRALIADLEADGLLVVGSAVDLGAVPTSVAVRADEAAPDVSSMEALRAALQAAPALFCPNIETSTAGRHVACVLDALGIRREMDARLRVYPNGATAMAALAASGIPGAIGTTQATEILNTPGIRLVAHLPPGADLRTVYTAAVTAGSPHPGEAGAFIAALGASPSRPDLGFEV</sequence>
<dbReference type="OrthoDB" id="7255945at2"/>
<proteinExistence type="predicted"/>
<dbReference type="Pfam" id="PF13531">
    <property type="entry name" value="SBP_bac_11"/>
    <property type="match status" value="1"/>
</dbReference>
<evidence type="ECO:0000313" key="2">
    <source>
        <dbReference type="Proteomes" id="UP000294664"/>
    </source>
</evidence>
<protein>
    <submittedName>
        <fullName evidence="1">Molybdate transport system substrate-binding protein</fullName>
    </submittedName>
</protein>
<reference evidence="1 2" key="1">
    <citation type="submission" date="2019-03" db="EMBL/GenBank/DDBJ databases">
        <title>Genomic Encyclopedia of Type Strains, Phase IV (KMG-IV): sequencing the most valuable type-strain genomes for metagenomic binning, comparative biology and taxonomic classification.</title>
        <authorList>
            <person name="Goeker M."/>
        </authorList>
    </citation>
    <scope>NUCLEOTIDE SEQUENCE [LARGE SCALE GENOMIC DNA]</scope>
    <source>
        <strain evidence="1 2">DSM 9035</strain>
    </source>
</reference>
<dbReference type="Gene3D" id="3.40.190.10">
    <property type="entry name" value="Periplasmic binding protein-like II"/>
    <property type="match status" value="2"/>
</dbReference>
<accession>A0A4R3LVX1</accession>
<keyword evidence="2" id="KW-1185">Reference proteome</keyword>
<dbReference type="SUPFAM" id="SSF53850">
    <property type="entry name" value="Periplasmic binding protein-like II"/>
    <property type="match status" value="1"/>
</dbReference>
<dbReference type="PANTHER" id="PTHR30632">
    <property type="entry name" value="MOLYBDATE-BINDING PERIPLASMIC PROTEIN"/>
    <property type="match status" value="1"/>
</dbReference>
<comment type="caution">
    <text evidence="1">The sequence shown here is derived from an EMBL/GenBank/DDBJ whole genome shotgun (WGS) entry which is preliminary data.</text>
</comment>
<gene>
    <name evidence="1" type="ORF">EDC64_10814</name>
</gene>
<dbReference type="RefSeq" id="WP_132032082.1">
    <property type="nucleotide sequence ID" value="NZ_SMAI01000008.1"/>
</dbReference>
<dbReference type="AlphaFoldDB" id="A0A4R3LVX1"/>
<evidence type="ECO:0000313" key="1">
    <source>
        <dbReference type="EMBL" id="TCT03849.1"/>
    </source>
</evidence>